<evidence type="ECO:0000313" key="3">
    <source>
        <dbReference type="Proteomes" id="UP000597762"/>
    </source>
</evidence>
<evidence type="ECO:0000313" key="2">
    <source>
        <dbReference type="EMBL" id="CAE1320168.1"/>
    </source>
</evidence>
<name>A0A812E9V0_ACAPH</name>
<feature type="transmembrane region" description="Helical" evidence="1">
    <location>
        <begin position="182"/>
        <end position="211"/>
    </location>
</feature>
<keyword evidence="1" id="KW-0472">Membrane</keyword>
<evidence type="ECO:0000256" key="1">
    <source>
        <dbReference type="SAM" id="Phobius"/>
    </source>
</evidence>
<keyword evidence="1" id="KW-0812">Transmembrane</keyword>
<dbReference type="Proteomes" id="UP000597762">
    <property type="component" value="Unassembled WGS sequence"/>
</dbReference>
<feature type="transmembrane region" description="Helical" evidence="1">
    <location>
        <begin position="95"/>
        <end position="115"/>
    </location>
</feature>
<dbReference type="AlphaFoldDB" id="A0A812E9V0"/>
<sequence length="282" mass="32764">MSFHSQCSERFATETYVEFGRGGRYVEFVGGDLKPDFDSLHQRPFLFWFSFFLIPPLSVTFFSSLFLSTLSLYSSHPSSSTFSLFFLFNLFPPPFYQPNFLFLLLILCLSSFLYLPSILFLILLVFLFHTHIFSSLIFYIPFSFLILSPPSINLISSFSLSFSFFLSFFLHLPSTLITKKVFFLFFSIFFPIHSLPFLICFVFFLILYILFPILSHFLTLLPSYFSPQLPNCSPTHSHLVAMTTYPVSIKEYQLEQSAKTLTLKMAKLNPHLQPRHLTFSPT</sequence>
<organism evidence="2 3">
    <name type="scientific">Acanthosepion pharaonis</name>
    <name type="common">Pharaoh cuttlefish</name>
    <name type="synonym">Sepia pharaonis</name>
    <dbReference type="NCBI Taxonomy" id="158019"/>
    <lineage>
        <taxon>Eukaryota</taxon>
        <taxon>Metazoa</taxon>
        <taxon>Spiralia</taxon>
        <taxon>Lophotrochozoa</taxon>
        <taxon>Mollusca</taxon>
        <taxon>Cephalopoda</taxon>
        <taxon>Coleoidea</taxon>
        <taxon>Decapodiformes</taxon>
        <taxon>Sepiida</taxon>
        <taxon>Sepiina</taxon>
        <taxon>Sepiidae</taxon>
        <taxon>Acanthosepion</taxon>
    </lineage>
</organism>
<gene>
    <name evidence="2" type="ORF">SPHA_70443</name>
</gene>
<feature type="transmembrane region" description="Helical" evidence="1">
    <location>
        <begin position="45"/>
        <end position="75"/>
    </location>
</feature>
<proteinExistence type="predicted"/>
<keyword evidence="1" id="KW-1133">Transmembrane helix</keyword>
<protein>
    <submittedName>
        <fullName evidence="2">Uncharacterized protein</fullName>
    </submittedName>
</protein>
<comment type="caution">
    <text evidence="2">The sequence shown here is derived from an EMBL/GenBank/DDBJ whole genome shotgun (WGS) entry which is preliminary data.</text>
</comment>
<accession>A0A812E9V0</accession>
<reference evidence="2" key="1">
    <citation type="submission" date="2021-01" db="EMBL/GenBank/DDBJ databases">
        <authorList>
            <person name="Li R."/>
            <person name="Bekaert M."/>
        </authorList>
    </citation>
    <scope>NUCLEOTIDE SEQUENCE</scope>
    <source>
        <strain evidence="2">Farmed</strain>
    </source>
</reference>
<dbReference type="EMBL" id="CAHIKZ030005157">
    <property type="protein sequence ID" value="CAE1320168.1"/>
    <property type="molecule type" value="Genomic_DNA"/>
</dbReference>
<keyword evidence="3" id="KW-1185">Reference proteome</keyword>